<evidence type="ECO:0000313" key="2">
    <source>
        <dbReference type="Proteomes" id="UP001230005"/>
    </source>
</evidence>
<dbReference type="PANTHER" id="PTHR39166">
    <property type="entry name" value="BLL1166 PROTEIN"/>
    <property type="match status" value="1"/>
</dbReference>
<comment type="caution">
    <text evidence="1">The sequence shown here is derived from an EMBL/GenBank/DDBJ whole genome shotgun (WGS) entry which is preliminary data.</text>
</comment>
<keyword evidence="2" id="KW-1185">Reference proteome</keyword>
<evidence type="ECO:0000313" key="1">
    <source>
        <dbReference type="EMBL" id="MDQ0254077.1"/>
    </source>
</evidence>
<dbReference type="InterPro" id="IPR009267">
    <property type="entry name" value="NTP_transf_6"/>
</dbReference>
<dbReference type="Proteomes" id="UP001230005">
    <property type="component" value="Unassembled WGS sequence"/>
</dbReference>
<name>A0ABT9ZS81_9BACI</name>
<dbReference type="EMBL" id="JAUSUG010000004">
    <property type="protein sequence ID" value="MDQ0254077.1"/>
    <property type="molecule type" value="Genomic_DNA"/>
</dbReference>
<dbReference type="PANTHER" id="PTHR39166:SF1">
    <property type="entry name" value="BLL1166 PROTEIN"/>
    <property type="match status" value="1"/>
</dbReference>
<reference evidence="1 2" key="1">
    <citation type="submission" date="2023-07" db="EMBL/GenBank/DDBJ databases">
        <title>Genomic Encyclopedia of Type Strains, Phase IV (KMG-IV): sequencing the most valuable type-strain genomes for metagenomic binning, comparative biology and taxonomic classification.</title>
        <authorList>
            <person name="Goeker M."/>
        </authorList>
    </citation>
    <scope>NUCLEOTIDE SEQUENCE [LARGE SCALE GENOMIC DNA]</scope>
    <source>
        <strain evidence="1 2">DSM 9768</strain>
    </source>
</reference>
<proteinExistence type="predicted"/>
<gene>
    <name evidence="1" type="ORF">J2S74_001450</name>
</gene>
<accession>A0ABT9ZS81</accession>
<protein>
    <recommendedName>
        <fullName evidence="3">Nucleotidyltransferase family protein</fullName>
    </recommendedName>
</protein>
<dbReference type="RefSeq" id="WP_307323528.1">
    <property type="nucleotide sequence ID" value="NZ_JAUSUG010000004.1"/>
</dbReference>
<evidence type="ECO:0008006" key="3">
    <source>
        <dbReference type="Google" id="ProtNLM"/>
    </source>
</evidence>
<dbReference type="Pfam" id="PF06042">
    <property type="entry name" value="NTP_transf_6"/>
    <property type="match status" value="1"/>
</dbReference>
<sequence length="188" mass="21917">MGIIENEKDIIQLVENDPWVMKVLLTVRRLELPDWWVCAGFVRSKIWDILHGYETRTPMEDVDVIYFDPSNVNEQEEKKLEQQLGELNPNIPWSVKNQARMHHINGLPPYRSSEEGISKFPETVTALGLKVNVNEEVVLTAPHGIEDVLRMEVHPTPLFKEGKLKDVYIKRVTTKKWKEAWPMVKISY</sequence>
<organism evidence="1 2">
    <name type="scientific">Evansella vedderi</name>
    <dbReference type="NCBI Taxonomy" id="38282"/>
    <lineage>
        <taxon>Bacteria</taxon>
        <taxon>Bacillati</taxon>
        <taxon>Bacillota</taxon>
        <taxon>Bacilli</taxon>
        <taxon>Bacillales</taxon>
        <taxon>Bacillaceae</taxon>
        <taxon>Evansella</taxon>
    </lineage>
</organism>